<comment type="caution">
    <text evidence="2">The sequence shown here is derived from an EMBL/GenBank/DDBJ whole genome shotgun (WGS) entry which is preliminary data.</text>
</comment>
<sequence length="67" mass="7841">HFSSSYQNRSKEVFPVMRARQRKEQRNSGPSLTKRTTNESRRESSSRSLNQTRLRYGSFSTTINDVT</sequence>
<name>A0ABD0NZA3_CIRMR</name>
<accession>A0ABD0NZA3</accession>
<dbReference type="AlphaFoldDB" id="A0ABD0NZA3"/>
<evidence type="ECO:0000313" key="2">
    <source>
        <dbReference type="EMBL" id="KAL0166631.1"/>
    </source>
</evidence>
<organism evidence="2 3">
    <name type="scientific">Cirrhinus mrigala</name>
    <name type="common">Mrigala</name>
    <dbReference type="NCBI Taxonomy" id="683832"/>
    <lineage>
        <taxon>Eukaryota</taxon>
        <taxon>Metazoa</taxon>
        <taxon>Chordata</taxon>
        <taxon>Craniata</taxon>
        <taxon>Vertebrata</taxon>
        <taxon>Euteleostomi</taxon>
        <taxon>Actinopterygii</taxon>
        <taxon>Neopterygii</taxon>
        <taxon>Teleostei</taxon>
        <taxon>Ostariophysi</taxon>
        <taxon>Cypriniformes</taxon>
        <taxon>Cyprinidae</taxon>
        <taxon>Labeoninae</taxon>
        <taxon>Labeonini</taxon>
        <taxon>Cirrhinus</taxon>
    </lineage>
</organism>
<evidence type="ECO:0000313" key="3">
    <source>
        <dbReference type="Proteomes" id="UP001529510"/>
    </source>
</evidence>
<reference evidence="2 3" key="1">
    <citation type="submission" date="2024-05" db="EMBL/GenBank/DDBJ databases">
        <title>Genome sequencing and assembly of Indian major carp, Cirrhinus mrigala (Hamilton, 1822).</title>
        <authorList>
            <person name="Mohindra V."/>
            <person name="Chowdhury L.M."/>
            <person name="Lal K."/>
            <person name="Jena J.K."/>
        </authorList>
    </citation>
    <scope>NUCLEOTIDE SEQUENCE [LARGE SCALE GENOMIC DNA]</scope>
    <source>
        <strain evidence="2">CM1030</strain>
        <tissue evidence="2">Blood</tissue>
    </source>
</reference>
<feature type="region of interest" description="Disordered" evidence="1">
    <location>
        <begin position="1"/>
        <end position="67"/>
    </location>
</feature>
<dbReference type="Proteomes" id="UP001529510">
    <property type="component" value="Unassembled WGS sequence"/>
</dbReference>
<dbReference type="EMBL" id="JAMKFB020000019">
    <property type="protein sequence ID" value="KAL0166631.1"/>
    <property type="molecule type" value="Genomic_DNA"/>
</dbReference>
<evidence type="ECO:0000256" key="1">
    <source>
        <dbReference type="SAM" id="MobiDB-lite"/>
    </source>
</evidence>
<feature type="compositionally biased region" description="Basic and acidic residues" evidence="1">
    <location>
        <begin position="36"/>
        <end position="45"/>
    </location>
</feature>
<feature type="non-terminal residue" evidence="2">
    <location>
        <position position="1"/>
    </location>
</feature>
<protein>
    <submittedName>
        <fullName evidence="2">Uncharacterized protein</fullName>
    </submittedName>
</protein>
<keyword evidence="3" id="KW-1185">Reference proteome</keyword>
<gene>
    <name evidence="2" type="ORF">M9458_038475</name>
</gene>
<proteinExistence type="predicted"/>
<feature type="compositionally biased region" description="Polar residues" evidence="1">
    <location>
        <begin position="49"/>
        <end position="67"/>
    </location>
</feature>